<dbReference type="EMBL" id="BART01011314">
    <property type="protein sequence ID" value="GAG83461.1"/>
    <property type="molecule type" value="Genomic_DNA"/>
</dbReference>
<feature type="non-terminal residue" evidence="1">
    <location>
        <position position="302"/>
    </location>
</feature>
<dbReference type="SUPFAM" id="SSF49899">
    <property type="entry name" value="Concanavalin A-like lectins/glucanases"/>
    <property type="match status" value="2"/>
</dbReference>
<accession>X1CGX3</accession>
<feature type="non-terminal residue" evidence="1">
    <location>
        <position position="1"/>
    </location>
</feature>
<dbReference type="InterPro" id="IPR013320">
    <property type="entry name" value="ConA-like_dom_sf"/>
</dbReference>
<name>X1CGX3_9ZZZZ</name>
<evidence type="ECO:0000313" key="1">
    <source>
        <dbReference type="EMBL" id="GAG83461.1"/>
    </source>
</evidence>
<gene>
    <name evidence="1" type="ORF">S01H4_24158</name>
</gene>
<dbReference type="Gene3D" id="2.60.120.200">
    <property type="match status" value="1"/>
</dbReference>
<reference evidence="1" key="1">
    <citation type="journal article" date="2014" name="Front. Microbiol.">
        <title>High frequency of phylogenetically diverse reductive dehalogenase-homologous genes in deep subseafloor sedimentary metagenomes.</title>
        <authorList>
            <person name="Kawai M."/>
            <person name="Futagami T."/>
            <person name="Toyoda A."/>
            <person name="Takaki Y."/>
            <person name="Nishi S."/>
            <person name="Hori S."/>
            <person name="Arai W."/>
            <person name="Tsubouchi T."/>
            <person name="Morono Y."/>
            <person name="Uchiyama I."/>
            <person name="Ito T."/>
            <person name="Fujiyama A."/>
            <person name="Inagaki F."/>
            <person name="Takami H."/>
        </authorList>
    </citation>
    <scope>NUCLEOTIDE SEQUENCE</scope>
    <source>
        <strain evidence="1">Expedition CK06-06</strain>
    </source>
</reference>
<sequence>LWQTRKNNASGFFTRYDNNIRYLHYGPDWLQQNPSEFSTSTWYSGTVIYGTNSTELYQDGILSDNIGTNTVVMDSLQIGARLTNNNYMQGDIAELIYYNYDLNDAERIIVENYLGAKYGIDITTADRYAYESNHGHDVSGIGRIDASNQHTNAQSAGIIAAGNATSLEDSDYILFGHDSVDYSSWTTTEAPNGGTNTQRIAREWRFDGNSDYFENVLKISNQNITIFTVFNLPVGTDGPLWQTRKNNASGFFTRYDNNIRYLHYGPDWLQQNPSEFSTSTWYSGTVIYGTNSTELYQDGILS</sequence>
<organism evidence="1">
    <name type="scientific">marine sediment metagenome</name>
    <dbReference type="NCBI Taxonomy" id="412755"/>
    <lineage>
        <taxon>unclassified sequences</taxon>
        <taxon>metagenomes</taxon>
        <taxon>ecological metagenomes</taxon>
    </lineage>
</organism>
<protein>
    <submittedName>
        <fullName evidence="1">Uncharacterized protein</fullName>
    </submittedName>
</protein>
<comment type="caution">
    <text evidence="1">The sequence shown here is derived from an EMBL/GenBank/DDBJ whole genome shotgun (WGS) entry which is preliminary data.</text>
</comment>
<dbReference type="AlphaFoldDB" id="X1CGX3"/>
<proteinExistence type="predicted"/>